<name>A0AAV0G6B1_9ASTE</name>
<dbReference type="PANTHER" id="PTHR10492">
    <property type="match status" value="1"/>
</dbReference>
<organism evidence="1 2">
    <name type="scientific">Cuscuta epithymum</name>
    <dbReference type="NCBI Taxonomy" id="186058"/>
    <lineage>
        <taxon>Eukaryota</taxon>
        <taxon>Viridiplantae</taxon>
        <taxon>Streptophyta</taxon>
        <taxon>Embryophyta</taxon>
        <taxon>Tracheophyta</taxon>
        <taxon>Spermatophyta</taxon>
        <taxon>Magnoliopsida</taxon>
        <taxon>eudicotyledons</taxon>
        <taxon>Gunneridae</taxon>
        <taxon>Pentapetalae</taxon>
        <taxon>asterids</taxon>
        <taxon>lamiids</taxon>
        <taxon>Solanales</taxon>
        <taxon>Convolvulaceae</taxon>
        <taxon>Cuscuteae</taxon>
        <taxon>Cuscuta</taxon>
        <taxon>Cuscuta subgen. Cuscuta</taxon>
    </lineage>
</organism>
<sequence length="138" mass="16275">MIHGPCGHLNKSSPCMNKGKCTKHFPKKFNERTKMDKSGYPIYRRRRNERHVVKNDCHLDNRYVVPHNRNLLLKYEAHINVEWCSQSRAVKYLFKYINKGDDRITVAFSEAADSSKQQKIDEINKYYDCRYISACEAA</sequence>
<protein>
    <submittedName>
        <fullName evidence="1">Uncharacterized protein</fullName>
    </submittedName>
</protein>
<evidence type="ECO:0000313" key="2">
    <source>
        <dbReference type="Proteomes" id="UP001152523"/>
    </source>
</evidence>
<proteinExistence type="predicted"/>
<evidence type="ECO:0000313" key="1">
    <source>
        <dbReference type="EMBL" id="CAH9143506.1"/>
    </source>
</evidence>
<accession>A0AAV0G6B1</accession>
<dbReference type="PANTHER" id="PTHR10492:SF101">
    <property type="entry name" value="ATP-DEPENDENT DNA HELICASE"/>
    <property type="match status" value="1"/>
</dbReference>
<comment type="caution">
    <text evidence="1">The sequence shown here is derived from an EMBL/GenBank/DDBJ whole genome shotgun (WGS) entry which is preliminary data.</text>
</comment>
<dbReference type="AlphaFoldDB" id="A0AAV0G6B1"/>
<dbReference type="Proteomes" id="UP001152523">
    <property type="component" value="Unassembled WGS sequence"/>
</dbReference>
<gene>
    <name evidence="1" type="ORF">CEPIT_LOCUS40712</name>
</gene>
<reference evidence="1" key="1">
    <citation type="submission" date="2022-07" db="EMBL/GenBank/DDBJ databases">
        <authorList>
            <person name="Macas J."/>
            <person name="Novak P."/>
            <person name="Neumann P."/>
        </authorList>
    </citation>
    <scope>NUCLEOTIDE SEQUENCE</scope>
</reference>
<dbReference type="EMBL" id="CAMAPF010001051">
    <property type="protein sequence ID" value="CAH9143506.1"/>
    <property type="molecule type" value="Genomic_DNA"/>
</dbReference>
<keyword evidence="2" id="KW-1185">Reference proteome</keyword>